<dbReference type="EC" id="3.1.3.25" evidence="8"/>
<keyword evidence="5 8" id="KW-0378">Hydrolase</keyword>
<evidence type="ECO:0000313" key="9">
    <source>
        <dbReference type="EMBL" id="PXF46714.1"/>
    </source>
</evidence>
<feature type="binding site" evidence="7">
    <location>
        <position position="96"/>
    </location>
    <ligand>
        <name>Mg(2+)</name>
        <dbReference type="ChEBI" id="CHEBI:18420"/>
        <label>1</label>
        <note>catalytic</note>
    </ligand>
</feature>
<sequence>MTNSQPSAQATEQYLSFAKDVALEAGRMIRKAFEQPRVNNYGRKSATDPVTETDHAVEAYILARIRERFPAHKVIGEESASQTVWTEQPTWIVDPIDGTANFVHRIPMCAVSIGFTVNREYIIGVIYNPILNELFEATHTSSSKLNGQPIHVSDVHDLSSACISTEGGSDRSEAKINWILTNLNRMLNNQVQCVRMMGSCALNLAYLACGRLDVSYERGPHPWDLAAGVLIVRRAGGTVLSGDFDNHSDFELTGGSVLAYTPALAGALLGNVL</sequence>
<comment type="pathway">
    <text evidence="8">Polyol metabolism; myo-inositol biosynthesis; myo-inositol from D-glucose 6-phosphate: step 2/2.</text>
</comment>
<gene>
    <name evidence="9" type="ORF">BWQ96_03540</name>
</gene>
<dbReference type="Proteomes" id="UP000247409">
    <property type="component" value="Unassembled WGS sequence"/>
</dbReference>
<comment type="caution">
    <text evidence="9">The sequence shown here is derived from an EMBL/GenBank/DDBJ whole genome shotgun (WGS) entry which is preliminary data.</text>
</comment>
<dbReference type="PROSITE" id="PS00629">
    <property type="entry name" value="IMP_1"/>
    <property type="match status" value="1"/>
</dbReference>
<keyword evidence="6 7" id="KW-0460">Magnesium</keyword>
<evidence type="ECO:0000256" key="8">
    <source>
        <dbReference type="RuleBase" id="RU364068"/>
    </source>
</evidence>
<dbReference type="PRINTS" id="PR00377">
    <property type="entry name" value="IMPHPHTASES"/>
</dbReference>
<evidence type="ECO:0000256" key="3">
    <source>
        <dbReference type="ARBA" id="ARBA00009759"/>
    </source>
</evidence>
<reference evidence="9 10" key="1">
    <citation type="journal article" date="2018" name="Mol. Biol. Evol.">
        <title>Analysis of the draft genome of the red seaweed Gracilariopsis chorda provides insights into genome size evolution in Rhodophyta.</title>
        <authorList>
            <person name="Lee J."/>
            <person name="Yang E.C."/>
            <person name="Graf L."/>
            <person name="Yang J.H."/>
            <person name="Qiu H."/>
            <person name="Zel Zion U."/>
            <person name="Chan C.X."/>
            <person name="Stephens T.G."/>
            <person name="Weber A.P.M."/>
            <person name="Boo G.H."/>
            <person name="Boo S.M."/>
            <person name="Kim K.M."/>
            <person name="Shin Y."/>
            <person name="Jung M."/>
            <person name="Lee S.J."/>
            <person name="Yim H.S."/>
            <person name="Lee J.H."/>
            <person name="Bhattacharya D."/>
            <person name="Yoon H.S."/>
        </authorList>
    </citation>
    <scope>NUCLEOTIDE SEQUENCE [LARGE SCALE GENOMIC DNA]</scope>
    <source>
        <strain evidence="9 10">SKKU-2015</strain>
        <tissue evidence="9">Whole body</tissue>
    </source>
</reference>
<dbReference type="EMBL" id="NBIV01000034">
    <property type="protein sequence ID" value="PXF46714.1"/>
    <property type="molecule type" value="Genomic_DNA"/>
</dbReference>
<accession>A0A2V3IX27</accession>
<dbReference type="CDD" id="cd01639">
    <property type="entry name" value="IMPase"/>
    <property type="match status" value="1"/>
</dbReference>
<dbReference type="AlphaFoldDB" id="A0A2V3IX27"/>
<name>A0A2V3IX27_9FLOR</name>
<comment type="catalytic activity">
    <reaction evidence="1 8">
        <text>a myo-inositol phosphate + H2O = myo-inositol + phosphate</text>
        <dbReference type="Rhea" id="RHEA:24056"/>
        <dbReference type="ChEBI" id="CHEBI:15377"/>
        <dbReference type="ChEBI" id="CHEBI:17268"/>
        <dbReference type="ChEBI" id="CHEBI:43474"/>
        <dbReference type="ChEBI" id="CHEBI:84139"/>
        <dbReference type="EC" id="3.1.3.25"/>
    </reaction>
</comment>
<dbReference type="InterPro" id="IPR033942">
    <property type="entry name" value="IMPase"/>
</dbReference>
<keyword evidence="4 7" id="KW-0479">Metal-binding</keyword>
<evidence type="ECO:0000313" key="10">
    <source>
        <dbReference type="Proteomes" id="UP000247409"/>
    </source>
</evidence>
<organism evidence="9 10">
    <name type="scientific">Gracilariopsis chorda</name>
    <dbReference type="NCBI Taxonomy" id="448386"/>
    <lineage>
        <taxon>Eukaryota</taxon>
        <taxon>Rhodophyta</taxon>
        <taxon>Florideophyceae</taxon>
        <taxon>Rhodymeniophycidae</taxon>
        <taxon>Gracilariales</taxon>
        <taxon>Gracilariaceae</taxon>
        <taxon>Gracilariopsis</taxon>
    </lineage>
</organism>
<dbReference type="Pfam" id="PF00459">
    <property type="entry name" value="Inositol_P"/>
    <property type="match status" value="1"/>
</dbReference>
<dbReference type="GO" id="GO:0046872">
    <property type="term" value="F:metal ion binding"/>
    <property type="evidence" value="ECO:0007669"/>
    <property type="project" value="UniProtKB-KW"/>
</dbReference>
<dbReference type="Gene3D" id="3.40.190.80">
    <property type="match status" value="1"/>
</dbReference>
<dbReference type="OrthoDB" id="10254945at2759"/>
<feature type="binding site" evidence="7">
    <location>
        <position position="224"/>
    </location>
    <ligand>
        <name>Mg(2+)</name>
        <dbReference type="ChEBI" id="CHEBI:18420"/>
        <label>1</label>
        <note>catalytic</note>
    </ligand>
</feature>
<evidence type="ECO:0000256" key="7">
    <source>
        <dbReference type="PIRSR" id="PIRSR600760-2"/>
    </source>
</evidence>
<dbReference type="GO" id="GO:0046854">
    <property type="term" value="P:phosphatidylinositol phosphate biosynthetic process"/>
    <property type="evidence" value="ECO:0007669"/>
    <property type="project" value="InterPro"/>
</dbReference>
<evidence type="ECO:0000256" key="1">
    <source>
        <dbReference type="ARBA" id="ARBA00001033"/>
    </source>
</evidence>
<dbReference type="UniPathway" id="UPA00823">
    <property type="reaction ID" value="UER00788"/>
</dbReference>
<dbReference type="GO" id="GO:0007165">
    <property type="term" value="P:signal transduction"/>
    <property type="evidence" value="ECO:0007669"/>
    <property type="project" value="TreeGrafter"/>
</dbReference>
<dbReference type="Gene3D" id="3.30.540.10">
    <property type="entry name" value="Fructose-1,6-Bisphosphatase, subunit A, domain 1"/>
    <property type="match status" value="1"/>
</dbReference>
<dbReference type="STRING" id="448386.A0A2V3IX27"/>
<dbReference type="SUPFAM" id="SSF56655">
    <property type="entry name" value="Carbohydrate phosphatase"/>
    <property type="match status" value="1"/>
</dbReference>
<evidence type="ECO:0000256" key="6">
    <source>
        <dbReference type="ARBA" id="ARBA00022842"/>
    </source>
</evidence>
<dbReference type="PROSITE" id="PS00630">
    <property type="entry name" value="IMP_2"/>
    <property type="match status" value="1"/>
</dbReference>
<dbReference type="FunFam" id="3.30.540.10:FF:000004">
    <property type="entry name" value="Inositol-1-monophosphatase"/>
    <property type="match status" value="1"/>
</dbReference>
<feature type="binding site" evidence="7">
    <location>
        <position position="77"/>
    </location>
    <ligand>
        <name>Mg(2+)</name>
        <dbReference type="ChEBI" id="CHEBI:18420"/>
        <label>1</label>
        <note>catalytic</note>
    </ligand>
</feature>
<dbReference type="GO" id="GO:0008934">
    <property type="term" value="F:inositol monophosphate 1-phosphatase activity"/>
    <property type="evidence" value="ECO:0007669"/>
    <property type="project" value="InterPro"/>
</dbReference>
<dbReference type="GO" id="GO:0006021">
    <property type="term" value="P:inositol biosynthetic process"/>
    <property type="evidence" value="ECO:0007669"/>
    <property type="project" value="UniProtKB-UniPathway"/>
</dbReference>
<comment type="cofactor">
    <cofactor evidence="2 7 8">
        <name>Mg(2+)</name>
        <dbReference type="ChEBI" id="CHEBI:18420"/>
    </cofactor>
</comment>
<dbReference type="InterPro" id="IPR020583">
    <property type="entry name" value="Inositol_monoP_metal-BS"/>
</dbReference>
<comment type="similarity">
    <text evidence="3 8">Belongs to the inositol monophosphatase superfamily.</text>
</comment>
<feature type="binding site" evidence="7">
    <location>
        <position position="97"/>
    </location>
    <ligand>
        <name>Mg(2+)</name>
        <dbReference type="ChEBI" id="CHEBI:18420"/>
        <label>1</label>
        <note>catalytic</note>
    </ligand>
</feature>
<keyword evidence="10" id="KW-1185">Reference proteome</keyword>
<evidence type="ECO:0000256" key="5">
    <source>
        <dbReference type="ARBA" id="ARBA00022801"/>
    </source>
</evidence>
<feature type="binding site" evidence="7">
    <location>
        <position position="94"/>
    </location>
    <ligand>
        <name>Mg(2+)</name>
        <dbReference type="ChEBI" id="CHEBI:18420"/>
        <label>1</label>
        <note>catalytic</note>
    </ligand>
</feature>
<proteinExistence type="inferred from homology"/>
<evidence type="ECO:0000256" key="2">
    <source>
        <dbReference type="ARBA" id="ARBA00001946"/>
    </source>
</evidence>
<protein>
    <recommendedName>
        <fullName evidence="8">Inositol-1-monophosphatase</fullName>
        <ecNumber evidence="8">3.1.3.25</ecNumber>
    </recommendedName>
</protein>
<dbReference type="InterPro" id="IPR000760">
    <property type="entry name" value="Inositol_monophosphatase-like"/>
</dbReference>
<dbReference type="InterPro" id="IPR020550">
    <property type="entry name" value="Inositol_monophosphatase_CS"/>
</dbReference>
<evidence type="ECO:0000256" key="4">
    <source>
        <dbReference type="ARBA" id="ARBA00022723"/>
    </source>
</evidence>
<dbReference type="PANTHER" id="PTHR20854">
    <property type="entry name" value="INOSITOL MONOPHOSPHATASE"/>
    <property type="match status" value="1"/>
</dbReference>
<dbReference type="PANTHER" id="PTHR20854:SF4">
    <property type="entry name" value="INOSITOL-1-MONOPHOSPHATASE-RELATED"/>
    <property type="match status" value="1"/>
</dbReference>